<organism evidence="8 9">
    <name type="scientific">Naegleria fowleri</name>
    <name type="common">Brain eating amoeba</name>
    <dbReference type="NCBI Taxonomy" id="5763"/>
    <lineage>
        <taxon>Eukaryota</taxon>
        <taxon>Discoba</taxon>
        <taxon>Heterolobosea</taxon>
        <taxon>Tetramitia</taxon>
        <taxon>Eutetramitia</taxon>
        <taxon>Vahlkampfiidae</taxon>
        <taxon>Naegleria</taxon>
    </lineage>
</organism>
<reference evidence="8 9" key="1">
    <citation type="journal article" date="2019" name="Sci. Rep.">
        <title>Nanopore sequencing improves the draft genome of the human pathogenic amoeba Naegleria fowleri.</title>
        <authorList>
            <person name="Liechti N."/>
            <person name="Schurch N."/>
            <person name="Bruggmann R."/>
            <person name="Wittwer M."/>
        </authorList>
    </citation>
    <scope>NUCLEOTIDE SEQUENCE [LARGE SCALE GENOMIC DNA]</scope>
    <source>
        <strain evidence="8 9">ATCC 30894</strain>
    </source>
</reference>
<dbReference type="EMBL" id="VFQX01000006">
    <property type="protein sequence ID" value="KAF0983520.1"/>
    <property type="molecule type" value="Genomic_DNA"/>
</dbReference>
<feature type="compositionally biased region" description="Basic and acidic residues" evidence="6">
    <location>
        <begin position="228"/>
        <end position="241"/>
    </location>
</feature>
<evidence type="ECO:0000256" key="1">
    <source>
        <dbReference type="ARBA" id="ARBA00004123"/>
    </source>
</evidence>
<dbReference type="SMART" id="SM00360">
    <property type="entry name" value="RRM"/>
    <property type="match status" value="1"/>
</dbReference>
<dbReference type="VEuPathDB" id="AmoebaDB:NF0117910"/>
<dbReference type="RefSeq" id="XP_044568233.1">
    <property type="nucleotide sequence ID" value="XM_044700899.1"/>
</dbReference>
<dbReference type="SUPFAM" id="SSF54928">
    <property type="entry name" value="RNA-binding domain, RBD"/>
    <property type="match status" value="1"/>
</dbReference>
<evidence type="ECO:0000313" key="8">
    <source>
        <dbReference type="EMBL" id="KAF0983520.1"/>
    </source>
</evidence>
<feature type="domain" description="RRM" evidence="7">
    <location>
        <begin position="124"/>
        <end position="202"/>
    </location>
</feature>
<dbReference type="CDD" id="cd12236">
    <property type="entry name" value="RRM_snRNP70"/>
    <property type="match status" value="1"/>
</dbReference>
<feature type="region of interest" description="Disordered" evidence="6">
    <location>
        <begin position="74"/>
        <end position="116"/>
    </location>
</feature>
<evidence type="ECO:0000256" key="4">
    <source>
        <dbReference type="ARBA" id="ARBA00023274"/>
    </source>
</evidence>
<evidence type="ECO:0000256" key="2">
    <source>
        <dbReference type="ARBA" id="ARBA00022884"/>
    </source>
</evidence>
<dbReference type="InterPro" id="IPR034143">
    <property type="entry name" value="snRNP70_RRM"/>
</dbReference>
<dbReference type="Gene3D" id="3.30.70.330">
    <property type="match status" value="1"/>
</dbReference>
<dbReference type="InterPro" id="IPR022023">
    <property type="entry name" value="U1snRNP70_N"/>
</dbReference>
<gene>
    <name evidence="8" type="ORF">FDP41_010585</name>
</gene>
<comment type="caution">
    <text evidence="8">The sequence shown here is derived from an EMBL/GenBank/DDBJ whole genome shotgun (WGS) entry which is preliminary data.</text>
</comment>
<evidence type="ECO:0000256" key="5">
    <source>
        <dbReference type="PROSITE-ProRule" id="PRU00176"/>
    </source>
</evidence>
<dbReference type="FunFam" id="3.30.70.330:FF:000132">
    <property type="entry name" value="Small nuclear ribonucleoprotein U11/U12 subunit 35"/>
    <property type="match status" value="1"/>
</dbReference>
<dbReference type="VEuPathDB" id="AmoebaDB:FDP41_010585"/>
<dbReference type="Proteomes" id="UP000444721">
    <property type="component" value="Unassembled WGS sequence"/>
</dbReference>
<dbReference type="GO" id="GO:0030619">
    <property type="term" value="F:U1 snRNA binding"/>
    <property type="evidence" value="ECO:0007669"/>
    <property type="project" value="InterPro"/>
</dbReference>
<comment type="subcellular location">
    <subcellularLocation>
        <location evidence="1">Nucleus</location>
    </subcellularLocation>
</comment>
<dbReference type="OMA" id="PPKFYDG"/>
<dbReference type="Pfam" id="PF00076">
    <property type="entry name" value="RRM_1"/>
    <property type="match status" value="1"/>
</dbReference>
<evidence type="ECO:0000313" key="9">
    <source>
        <dbReference type="Proteomes" id="UP000444721"/>
    </source>
</evidence>
<feature type="region of interest" description="Disordered" evidence="6">
    <location>
        <begin position="1"/>
        <end position="52"/>
    </location>
</feature>
<dbReference type="VEuPathDB" id="AmoebaDB:NfTy_013250"/>
<keyword evidence="2 5" id="KW-0694">RNA-binding</keyword>
<dbReference type="Pfam" id="PF12220">
    <property type="entry name" value="U1snRNP70_N"/>
    <property type="match status" value="1"/>
</dbReference>
<sequence length="284" mass="32932">MSHSTSKKYRNVPNKLPPQIQALFAPGPPLEQLPALDERRRKRSKHSDLSGIADLVEKFEQEEVQYDAEGQKIRTTKYEMPESRRKRKERIKRENAEKAEKELRKALQSWDPNNDPKATLEPFNTLFIAKMNYETTEETLRNAFSKFGPIKTVRVVRDINTGKSRGYAFIEFENHEDMRDAYNRGDGMEIDQWRVMVDVERGRTVKDWKPRRLGGGLGNSREPLPPVVEEKPEERYHEPGFRRGGRGGFRGGRGGGGSGGFRRGYDRGGDDRRDRGYKRNYDDR</sequence>
<evidence type="ECO:0000256" key="3">
    <source>
        <dbReference type="ARBA" id="ARBA00023242"/>
    </source>
</evidence>
<evidence type="ECO:0000256" key="6">
    <source>
        <dbReference type="SAM" id="MobiDB-lite"/>
    </source>
</evidence>
<dbReference type="InterPro" id="IPR051183">
    <property type="entry name" value="U1_U11-U12_snRNP_70-35kDa"/>
</dbReference>
<dbReference type="GO" id="GO:0071004">
    <property type="term" value="C:U2-type prespliceosome"/>
    <property type="evidence" value="ECO:0007669"/>
    <property type="project" value="TreeGrafter"/>
</dbReference>
<dbReference type="PROSITE" id="PS50102">
    <property type="entry name" value="RRM"/>
    <property type="match status" value="1"/>
</dbReference>
<dbReference type="GO" id="GO:0000398">
    <property type="term" value="P:mRNA splicing, via spliceosome"/>
    <property type="evidence" value="ECO:0007669"/>
    <property type="project" value="TreeGrafter"/>
</dbReference>
<feature type="compositionally biased region" description="Basic residues" evidence="6">
    <location>
        <begin position="1"/>
        <end position="10"/>
    </location>
</feature>
<feature type="region of interest" description="Disordered" evidence="6">
    <location>
        <begin position="210"/>
        <end position="284"/>
    </location>
</feature>
<dbReference type="GO" id="GO:0003729">
    <property type="term" value="F:mRNA binding"/>
    <property type="evidence" value="ECO:0007669"/>
    <property type="project" value="TreeGrafter"/>
</dbReference>
<dbReference type="PANTHER" id="PTHR13952:SF5">
    <property type="entry name" value="U1 SMALL NUCLEAR RIBONUCLEOPROTEIN 70 KDA"/>
    <property type="match status" value="1"/>
</dbReference>
<dbReference type="PANTHER" id="PTHR13952">
    <property type="entry name" value="U1 SMALL NUCLEAR RIBONUCLEOPROTEIN 70 KD"/>
    <property type="match status" value="1"/>
</dbReference>
<evidence type="ECO:0000259" key="7">
    <source>
        <dbReference type="PROSITE" id="PS50102"/>
    </source>
</evidence>
<keyword evidence="3" id="KW-0539">Nucleus</keyword>
<dbReference type="InterPro" id="IPR000504">
    <property type="entry name" value="RRM_dom"/>
</dbReference>
<dbReference type="GeneID" id="68117800"/>
<feature type="compositionally biased region" description="Basic and acidic residues" evidence="6">
    <location>
        <begin position="74"/>
        <end position="83"/>
    </location>
</feature>
<feature type="compositionally biased region" description="Gly residues" evidence="6">
    <location>
        <begin position="246"/>
        <end position="262"/>
    </location>
</feature>
<dbReference type="OrthoDB" id="4207594at2759"/>
<proteinExistence type="predicted"/>
<keyword evidence="4" id="KW-0687">Ribonucleoprotein</keyword>
<dbReference type="GO" id="GO:0071011">
    <property type="term" value="C:precatalytic spliceosome"/>
    <property type="evidence" value="ECO:0007669"/>
    <property type="project" value="TreeGrafter"/>
</dbReference>
<protein>
    <recommendedName>
        <fullName evidence="7">RRM domain-containing protein</fullName>
    </recommendedName>
</protein>
<feature type="compositionally biased region" description="Basic and acidic residues" evidence="6">
    <location>
        <begin position="91"/>
        <end position="105"/>
    </location>
</feature>
<dbReference type="InterPro" id="IPR012677">
    <property type="entry name" value="Nucleotide-bd_a/b_plait_sf"/>
</dbReference>
<feature type="compositionally biased region" description="Basic and acidic residues" evidence="6">
    <location>
        <begin position="263"/>
        <end position="284"/>
    </location>
</feature>
<accession>A0A6A5CD33</accession>
<keyword evidence="9" id="KW-1185">Reference proteome</keyword>
<dbReference type="GO" id="GO:0005685">
    <property type="term" value="C:U1 snRNP"/>
    <property type="evidence" value="ECO:0007669"/>
    <property type="project" value="TreeGrafter"/>
</dbReference>
<name>A0A6A5CD33_NAEFO</name>
<dbReference type="AlphaFoldDB" id="A0A6A5CD33"/>
<dbReference type="InterPro" id="IPR035979">
    <property type="entry name" value="RBD_domain_sf"/>
</dbReference>